<evidence type="ECO:0000256" key="2">
    <source>
        <dbReference type="PROSITE-ProRule" id="PRU00335"/>
    </source>
</evidence>
<dbReference type="PROSITE" id="PS01081">
    <property type="entry name" value="HTH_TETR_1"/>
    <property type="match status" value="1"/>
</dbReference>
<dbReference type="InterPro" id="IPR036271">
    <property type="entry name" value="Tet_transcr_reg_TetR-rel_C_sf"/>
</dbReference>
<comment type="caution">
    <text evidence="4">The sequence shown here is derived from an EMBL/GenBank/DDBJ whole genome shotgun (WGS) entry which is preliminary data.</text>
</comment>
<dbReference type="InterPro" id="IPR050109">
    <property type="entry name" value="HTH-type_TetR-like_transc_reg"/>
</dbReference>
<reference evidence="5" key="1">
    <citation type="journal article" date="2019" name="Int. J. Syst. Evol. Microbiol.">
        <title>The Global Catalogue of Microorganisms (GCM) 10K type strain sequencing project: providing services to taxonomists for standard genome sequencing and annotation.</title>
        <authorList>
            <consortium name="The Broad Institute Genomics Platform"/>
            <consortium name="The Broad Institute Genome Sequencing Center for Infectious Disease"/>
            <person name="Wu L."/>
            <person name="Ma J."/>
        </authorList>
    </citation>
    <scope>NUCLEOTIDE SEQUENCE [LARGE SCALE GENOMIC DNA]</scope>
    <source>
        <strain evidence="5">CCUG 54822</strain>
    </source>
</reference>
<protein>
    <submittedName>
        <fullName evidence="4">TetR/AcrR family transcriptional regulator</fullName>
    </submittedName>
</protein>
<proteinExistence type="predicted"/>
<dbReference type="RefSeq" id="WP_382402827.1">
    <property type="nucleotide sequence ID" value="NZ_JBHTNH010000060.1"/>
</dbReference>
<dbReference type="PANTHER" id="PTHR30328:SF54">
    <property type="entry name" value="HTH-TYPE TRANSCRIPTIONAL REPRESSOR SCO4008"/>
    <property type="match status" value="1"/>
</dbReference>
<keyword evidence="5" id="KW-1185">Reference proteome</keyword>
<dbReference type="Proteomes" id="UP001597178">
    <property type="component" value="Unassembled WGS sequence"/>
</dbReference>
<evidence type="ECO:0000256" key="1">
    <source>
        <dbReference type="ARBA" id="ARBA00023125"/>
    </source>
</evidence>
<dbReference type="SUPFAM" id="SSF48498">
    <property type="entry name" value="Tetracyclin repressor-like, C-terminal domain"/>
    <property type="match status" value="1"/>
</dbReference>
<feature type="domain" description="HTH tetR-type" evidence="3">
    <location>
        <begin position="1"/>
        <end position="54"/>
    </location>
</feature>
<sequence>MDAALAEFAENGYDRASTNRMVKAAGIGKGMLFYYFESKKELYHYLIDHALGIVRDHYLSLIDKQETDFIERMKQATKVKMASFAESPNVFNFLGTFFLESVPDLPSHLQRQYEQLLVEGNAIMYENIDKTLFRGDVDVDKVFKLIQWAMDGYQNEVIGRLKDQKLSDVDFDPYWAEFYAYLDILKKSFYN</sequence>
<dbReference type="PROSITE" id="PS50977">
    <property type="entry name" value="HTH_TETR_2"/>
    <property type="match status" value="1"/>
</dbReference>
<dbReference type="InterPro" id="IPR023772">
    <property type="entry name" value="DNA-bd_HTH_TetR-type_CS"/>
</dbReference>
<dbReference type="Gene3D" id="1.10.10.60">
    <property type="entry name" value="Homeodomain-like"/>
    <property type="match status" value="1"/>
</dbReference>
<accession>A0ABW3ZYY4</accession>
<dbReference type="Pfam" id="PF00440">
    <property type="entry name" value="TetR_N"/>
    <property type="match status" value="1"/>
</dbReference>
<dbReference type="PANTHER" id="PTHR30328">
    <property type="entry name" value="TRANSCRIPTIONAL REPRESSOR"/>
    <property type="match status" value="1"/>
</dbReference>
<name>A0ABW3ZYY4_9BACI</name>
<evidence type="ECO:0000259" key="3">
    <source>
        <dbReference type="PROSITE" id="PS50977"/>
    </source>
</evidence>
<dbReference type="InterPro" id="IPR001647">
    <property type="entry name" value="HTH_TetR"/>
</dbReference>
<dbReference type="Gene3D" id="1.10.357.10">
    <property type="entry name" value="Tetracycline Repressor, domain 2"/>
    <property type="match status" value="1"/>
</dbReference>
<feature type="DNA-binding region" description="H-T-H motif" evidence="2">
    <location>
        <begin position="17"/>
        <end position="36"/>
    </location>
</feature>
<evidence type="ECO:0000313" key="4">
    <source>
        <dbReference type="EMBL" id="MFD1363581.1"/>
    </source>
</evidence>
<dbReference type="InterPro" id="IPR009057">
    <property type="entry name" value="Homeodomain-like_sf"/>
</dbReference>
<keyword evidence="1 2" id="KW-0238">DNA-binding</keyword>
<evidence type="ECO:0000313" key="5">
    <source>
        <dbReference type="Proteomes" id="UP001597178"/>
    </source>
</evidence>
<organism evidence="4 5">
    <name type="scientific">Lentibacillus salinarum</name>
    <dbReference type="NCBI Taxonomy" id="446820"/>
    <lineage>
        <taxon>Bacteria</taxon>
        <taxon>Bacillati</taxon>
        <taxon>Bacillota</taxon>
        <taxon>Bacilli</taxon>
        <taxon>Bacillales</taxon>
        <taxon>Bacillaceae</taxon>
        <taxon>Lentibacillus</taxon>
    </lineage>
</organism>
<dbReference type="SUPFAM" id="SSF46689">
    <property type="entry name" value="Homeodomain-like"/>
    <property type="match status" value="1"/>
</dbReference>
<gene>
    <name evidence="4" type="ORF">ACFQ4A_18405</name>
</gene>
<dbReference type="EMBL" id="JBHTNH010000060">
    <property type="protein sequence ID" value="MFD1363581.1"/>
    <property type="molecule type" value="Genomic_DNA"/>
</dbReference>